<dbReference type="Proteomes" id="UP000019365">
    <property type="component" value="Unassembled WGS sequence"/>
</dbReference>
<accession>W7UN98</accession>
<protein>
    <recommendedName>
        <fullName evidence="5">DUF5050 domain-containing protein</fullName>
    </recommendedName>
</protein>
<name>W7UN98_RUMFL</name>
<proteinExistence type="predicted"/>
<sequence>MKNYRIVAAVLGALLAAPIISGCSDNNTPYDSEAVISSAEVTTAEKTTVQPETVASDEKKQNASDFGAPSEEMLLNNSPLLYIMDNGDYIYSAVKKEGNTHYEVYVRDDRKGRSEELGLPQDSVIFYSDGKKLYYYSPDEGLCVYDNGKSSLLCSETKSEERIPQRNSFFFAENYIFFTVPGENGTEIRIMDYTGELSEKSFHIDHRNAGIICNADIDGGLCLICSYPKGTDEHIIAFDGSDSYTELAVGYSPLTAGDMLYYIDFNKLYRLPLSGGEPQQLTDTLCKSYCIYDDKLIFTDGKTVFSSDGSSEPKELISYKDLEGCDFIRSVRVTDGRLFVMGGAGAFHICLSELDKDGKITEKVYSDNES</sequence>
<evidence type="ECO:0000256" key="2">
    <source>
        <dbReference type="SAM" id="SignalP"/>
    </source>
</evidence>
<evidence type="ECO:0000313" key="3">
    <source>
        <dbReference type="EMBL" id="EWM53064.1"/>
    </source>
</evidence>
<feature type="chain" id="PRO_5004901898" description="DUF5050 domain-containing protein" evidence="2">
    <location>
        <begin position="23"/>
        <end position="370"/>
    </location>
</feature>
<dbReference type="PROSITE" id="PS51257">
    <property type="entry name" value="PROKAR_LIPOPROTEIN"/>
    <property type="match status" value="1"/>
</dbReference>
<dbReference type="SUPFAM" id="SSF82171">
    <property type="entry name" value="DPP6 N-terminal domain-like"/>
    <property type="match status" value="1"/>
</dbReference>
<dbReference type="EMBL" id="ATAX01000028">
    <property type="protein sequence ID" value="EWM53064.1"/>
    <property type="molecule type" value="Genomic_DNA"/>
</dbReference>
<evidence type="ECO:0000313" key="4">
    <source>
        <dbReference type="Proteomes" id="UP000019365"/>
    </source>
</evidence>
<evidence type="ECO:0008006" key="5">
    <source>
        <dbReference type="Google" id="ProtNLM"/>
    </source>
</evidence>
<organism evidence="3 4">
    <name type="scientific">Ruminococcus flavefaciens 007c</name>
    <dbReference type="NCBI Taxonomy" id="1341157"/>
    <lineage>
        <taxon>Bacteria</taxon>
        <taxon>Bacillati</taxon>
        <taxon>Bacillota</taxon>
        <taxon>Clostridia</taxon>
        <taxon>Eubacteriales</taxon>
        <taxon>Oscillospiraceae</taxon>
        <taxon>Ruminococcus</taxon>
    </lineage>
</organism>
<reference evidence="3 4" key="1">
    <citation type="journal article" date="2014" name="PLoS ONE">
        <title>Rumen cellulosomics: divergent fiber-degrading strategies revealed by comparative genome-wide analysis of six ruminococcal strains.</title>
        <authorList>
            <person name="Dassa B."/>
            <person name="Borovok I."/>
            <person name="Ruimy-Israeli V."/>
            <person name="Lamed R."/>
            <person name="Flint H.J."/>
            <person name="Duncan S.H."/>
            <person name="Henrissat B."/>
            <person name="Coutinho P."/>
            <person name="Morrison M."/>
            <person name="Mosoni P."/>
            <person name="Yeoman C.J."/>
            <person name="White B.A."/>
            <person name="Bayer E.A."/>
        </authorList>
    </citation>
    <scope>NUCLEOTIDE SEQUENCE [LARGE SCALE GENOMIC DNA]</scope>
    <source>
        <strain evidence="3 4">007c</strain>
    </source>
</reference>
<dbReference type="AlphaFoldDB" id="W7UN98"/>
<feature type="signal peptide" evidence="2">
    <location>
        <begin position="1"/>
        <end position="22"/>
    </location>
</feature>
<evidence type="ECO:0000256" key="1">
    <source>
        <dbReference type="SAM" id="MobiDB-lite"/>
    </source>
</evidence>
<dbReference type="PATRIC" id="fig|1341157.4.peg.2547"/>
<keyword evidence="4" id="KW-1185">Reference proteome</keyword>
<gene>
    <name evidence="3" type="ORF">RF007C_15750</name>
</gene>
<feature type="region of interest" description="Disordered" evidence="1">
    <location>
        <begin position="46"/>
        <end position="65"/>
    </location>
</feature>
<comment type="caution">
    <text evidence="3">The sequence shown here is derived from an EMBL/GenBank/DDBJ whole genome shotgun (WGS) entry which is preliminary data.</text>
</comment>
<keyword evidence="2" id="KW-0732">Signal</keyword>